<dbReference type="InterPro" id="IPR011009">
    <property type="entry name" value="Kinase-like_dom_sf"/>
</dbReference>
<accession>A0AAV5MNH7</accession>
<reference evidence="1 2" key="1">
    <citation type="journal article" date="2021" name="Commun. Biol.">
        <title>The genome of Shorea leprosula (Dipterocarpaceae) highlights the ecological relevance of drought in aseasonal tropical rainforests.</title>
        <authorList>
            <person name="Ng K.K.S."/>
            <person name="Kobayashi M.J."/>
            <person name="Fawcett J.A."/>
            <person name="Hatakeyama M."/>
            <person name="Paape T."/>
            <person name="Ng C.H."/>
            <person name="Ang C.C."/>
            <person name="Tnah L.H."/>
            <person name="Lee C.T."/>
            <person name="Nishiyama T."/>
            <person name="Sese J."/>
            <person name="O'Brien M.J."/>
            <person name="Copetti D."/>
            <person name="Mohd Noor M.I."/>
            <person name="Ong R.C."/>
            <person name="Putra M."/>
            <person name="Sireger I.Z."/>
            <person name="Indrioko S."/>
            <person name="Kosugi Y."/>
            <person name="Izuno A."/>
            <person name="Isagi Y."/>
            <person name="Lee S.L."/>
            <person name="Shimizu K.K."/>
        </authorList>
    </citation>
    <scope>NUCLEOTIDE SEQUENCE [LARGE SCALE GENOMIC DNA]</scope>
    <source>
        <strain evidence="1">214</strain>
    </source>
</reference>
<evidence type="ECO:0000313" key="1">
    <source>
        <dbReference type="EMBL" id="GKV51062.1"/>
    </source>
</evidence>
<gene>
    <name evidence="1" type="ORF">SLEP1_g57738</name>
</gene>
<comment type="caution">
    <text evidence="1">The sequence shown here is derived from an EMBL/GenBank/DDBJ whole genome shotgun (WGS) entry which is preliminary data.</text>
</comment>
<name>A0AAV5MNH7_9ROSI</name>
<dbReference type="AlphaFoldDB" id="A0AAV5MNH7"/>
<organism evidence="1 2">
    <name type="scientific">Rubroshorea leprosula</name>
    <dbReference type="NCBI Taxonomy" id="152421"/>
    <lineage>
        <taxon>Eukaryota</taxon>
        <taxon>Viridiplantae</taxon>
        <taxon>Streptophyta</taxon>
        <taxon>Embryophyta</taxon>
        <taxon>Tracheophyta</taxon>
        <taxon>Spermatophyta</taxon>
        <taxon>Magnoliopsida</taxon>
        <taxon>eudicotyledons</taxon>
        <taxon>Gunneridae</taxon>
        <taxon>Pentapetalae</taxon>
        <taxon>rosids</taxon>
        <taxon>malvids</taxon>
        <taxon>Malvales</taxon>
        <taxon>Dipterocarpaceae</taxon>
        <taxon>Rubroshorea</taxon>
    </lineage>
</organism>
<keyword evidence="2" id="KW-1185">Reference proteome</keyword>
<dbReference type="Gene3D" id="1.10.510.10">
    <property type="entry name" value="Transferase(Phosphotransferase) domain 1"/>
    <property type="match status" value="1"/>
</dbReference>
<protein>
    <submittedName>
        <fullName evidence="1">Uncharacterized protein</fullName>
    </submittedName>
</protein>
<dbReference type="EMBL" id="BPVZ01000429">
    <property type="protein sequence ID" value="GKV51062.1"/>
    <property type="molecule type" value="Genomic_DNA"/>
</dbReference>
<proteinExistence type="predicted"/>
<evidence type="ECO:0000313" key="2">
    <source>
        <dbReference type="Proteomes" id="UP001054252"/>
    </source>
</evidence>
<dbReference type="Proteomes" id="UP001054252">
    <property type="component" value="Unassembled WGS sequence"/>
</dbReference>
<dbReference type="SUPFAM" id="SSF56112">
    <property type="entry name" value="Protein kinase-like (PK-like)"/>
    <property type="match status" value="1"/>
</dbReference>
<sequence>MIDPFLKEKIAPVCLIEFMEIALSCIHPNPNERPSMGEVEVTFELALKLQEKADLVIKADNPHAGYAIEEVSFRVSLVDYEEFWLHQANSYCCPMQN</sequence>